<protein>
    <submittedName>
        <fullName evidence="2">Uncharacterized protein</fullName>
    </submittedName>
</protein>
<gene>
    <name evidence="2" type="ORF">DIR46_03140</name>
</gene>
<keyword evidence="1" id="KW-0812">Transmembrane</keyword>
<keyword evidence="1" id="KW-0472">Membrane</keyword>
<evidence type="ECO:0000313" key="3">
    <source>
        <dbReference type="Proteomes" id="UP000245820"/>
    </source>
</evidence>
<dbReference type="EMBL" id="CP029343">
    <property type="protein sequence ID" value="AWL03540.1"/>
    <property type="molecule type" value="Genomic_DNA"/>
</dbReference>
<feature type="transmembrane region" description="Helical" evidence="1">
    <location>
        <begin position="62"/>
        <end position="80"/>
    </location>
</feature>
<evidence type="ECO:0000256" key="1">
    <source>
        <dbReference type="SAM" id="Phobius"/>
    </source>
</evidence>
<keyword evidence="3" id="KW-1185">Reference proteome</keyword>
<dbReference type="OrthoDB" id="9971290at2"/>
<dbReference type="Proteomes" id="UP000245820">
    <property type="component" value="Chromosome"/>
</dbReference>
<dbReference type="KEGG" id="mtim:DIR46_03140"/>
<reference evidence="2 3" key="1">
    <citation type="submission" date="2018-05" db="EMBL/GenBank/DDBJ databases">
        <title>Complete genome sequence of Massilia oculi sp. nov. CCUG 43427T (=DSM 26321T), the type strain of M. oculi, and comparison with genome sequences of other Massilia strains.</title>
        <authorList>
            <person name="Zhu B."/>
        </authorList>
    </citation>
    <scope>NUCLEOTIDE SEQUENCE [LARGE SCALE GENOMIC DNA]</scope>
    <source>
        <strain evidence="2 3">CCUG 43427</strain>
    </source>
</reference>
<accession>A0A2S2DDV6</accession>
<feature type="transmembrane region" description="Helical" evidence="1">
    <location>
        <begin position="87"/>
        <end position="106"/>
    </location>
</feature>
<dbReference type="RefSeq" id="WP_109343943.1">
    <property type="nucleotide sequence ID" value="NZ_CP029343.1"/>
</dbReference>
<name>A0A2S2DDV6_9BURK</name>
<keyword evidence="1" id="KW-1133">Transmembrane helix</keyword>
<proteinExistence type="predicted"/>
<organism evidence="2 3">
    <name type="scientific">Massilia oculi</name>
    <dbReference type="NCBI Taxonomy" id="945844"/>
    <lineage>
        <taxon>Bacteria</taxon>
        <taxon>Pseudomonadati</taxon>
        <taxon>Pseudomonadota</taxon>
        <taxon>Betaproteobacteria</taxon>
        <taxon>Burkholderiales</taxon>
        <taxon>Oxalobacteraceae</taxon>
        <taxon>Telluria group</taxon>
        <taxon>Massilia</taxon>
    </lineage>
</organism>
<sequence length="107" mass="11059">MTGGGKRLAIGMAFALLGVASLGVADMVSQWLCARVFACAASSYAPIDVCEGDARLDMLRFAVWVGPAAAFGAGAFLFGGRRRSLPAWLGFLIALVAAHPSIMAGIR</sequence>
<evidence type="ECO:0000313" key="2">
    <source>
        <dbReference type="EMBL" id="AWL03540.1"/>
    </source>
</evidence>
<dbReference type="AlphaFoldDB" id="A0A2S2DDV6"/>